<dbReference type="STRING" id="1157962.A0A250XSG7"/>
<dbReference type="AlphaFoldDB" id="A0A250XSG7"/>
<keyword evidence="4" id="KW-1185">Reference proteome</keyword>
<evidence type="ECO:0000313" key="4">
    <source>
        <dbReference type="Proteomes" id="UP000232323"/>
    </source>
</evidence>
<feature type="region of interest" description="Disordered" evidence="1">
    <location>
        <begin position="340"/>
        <end position="361"/>
    </location>
</feature>
<dbReference type="GO" id="GO:0006974">
    <property type="term" value="P:DNA damage response"/>
    <property type="evidence" value="ECO:0007669"/>
    <property type="project" value="InterPro"/>
</dbReference>
<protein>
    <recommendedName>
        <fullName evidence="2">SprT-like domain-containing protein</fullName>
    </recommendedName>
</protein>
<reference evidence="3 4" key="1">
    <citation type="submission" date="2017-08" db="EMBL/GenBank/DDBJ databases">
        <title>Acidophilic green algal genome provides insights into adaptation to an acidic environment.</title>
        <authorList>
            <person name="Hirooka S."/>
            <person name="Hirose Y."/>
            <person name="Kanesaki Y."/>
            <person name="Higuchi S."/>
            <person name="Fujiwara T."/>
            <person name="Onuma R."/>
            <person name="Era A."/>
            <person name="Ohbayashi R."/>
            <person name="Uzuka A."/>
            <person name="Nozaki H."/>
            <person name="Yoshikawa H."/>
            <person name="Miyagishima S.Y."/>
        </authorList>
    </citation>
    <scope>NUCLEOTIDE SEQUENCE [LARGE SCALE GENOMIC DNA]</scope>
    <source>
        <strain evidence="3 4">NIES-2499</strain>
    </source>
</reference>
<dbReference type="OrthoDB" id="5236983at2759"/>
<gene>
    <name evidence="3" type="ORF">CEUSTIGMA_g13315.t1</name>
</gene>
<dbReference type="PANTHER" id="PTHR21220:SF0">
    <property type="entry name" value="DNA-DEPENDENT METALLOPROTEASE SPRTN"/>
    <property type="match status" value="1"/>
</dbReference>
<dbReference type="Pfam" id="PF10263">
    <property type="entry name" value="SprT-like"/>
    <property type="match status" value="1"/>
</dbReference>
<evidence type="ECO:0000259" key="2">
    <source>
        <dbReference type="SMART" id="SM00731"/>
    </source>
</evidence>
<feature type="domain" description="SprT-like" evidence="2">
    <location>
        <begin position="68"/>
        <end position="229"/>
    </location>
</feature>
<evidence type="ECO:0000313" key="3">
    <source>
        <dbReference type="EMBL" id="GAX85899.1"/>
    </source>
</evidence>
<dbReference type="GO" id="GO:0005634">
    <property type="term" value="C:nucleus"/>
    <property type="evidence" value="ECO:0007669"/>
    <property type="project" value="TreeGrafter"/>
</dbReference>
<dbReference type="GO" id="GO:0031593">
    <property type="term" value="F:polyubiquitin modification-dependent protein binding"/>
    <property type="evidence" value="ECO:0007669"/>
    <property type="project" value="TreeGrafter"/>
</dbReference>
<dbReference type="SMART" id="SM00731">
    <property type="entry name" value="SprT"/>
    <property type="match status" value="1"/>
</dbReference>
<dbReference type="GO" id="GO:0004222">
    <property type="term" value="F:metalloendopeptidase activity"/>
    <property type="evidence" value="ECO:0007669"/>
    <property type="project" value="InterPro"/>
</dbReference>
<dbReference type="GO" id="GO:0003697">
    <property type="term" value="F:single-stranded DNA binding"/>
    <property type="evidence" value="ECO:0007669"/>
    <property type="project" value="InterPro"/>
</dbReference>
<comment type="caution">
    <text evidence="3">The sequence shown here is derived from an EMBL/GenBank/DDBJ whole genome shotgun (WGS) entry which is preliminary data.</text>
</comment>
<dbReference type="InterPro" id="IPR006640">
    <property type="entry name" value="SprT-like_domain"/>
</dbReference>
<dbReference type="PANTHER" id="PTHR21220">
    <property type="entry name" value="DNA-DEPENDENT METALLOPROTEASE SPRTN"/>
    <property type="match status" value="1"/>
</dbReference>
<accession>A0A250XSG7</accession>
<name>A0A250XSG7_9CHLO</name>
<dbReference type="Proteomes" id="UP000232323">
    <property type="component" value="Unassembled WGS sequence"/>
</dbReference>
<sequence length="618" mass="68554">MLYISSTWEHRQKNMSTSLPDVAFDLQSVEAAEQLAILDLIHQEKEVSTGCTRASTSRAFSSDVDVFPDVHLLFRHYNHLYFDNKLDFCSVEWSSGRMTLCAGVCEFRTGGGCRIKLSEPLLKLRPVKELKETLLHEMIHAYLFLEGIRDRDSHGPKFLERMHSINKASFPDEHRPPGGYNVTVYHTMHNEVDSYRTHWWSCEKCQNIVKRAMNRPPQEADCRGRMGRGLDCADPYCHFHTHIKKCGGRYIKIRSPDPPAPSTNNRKSRALGTRAVAAEDARMAKFARNQNAPQQQQLHLLSKLDPSGQLGKGLEDIASVSAEDHASADRFKALGVTPTSIGTHQLNQSDHRNRHPSSKPISSYFLKRNITPALLSTEPHSVKRTPAITDFINCPNVELDLSSNKPGQHQVEHFISPCSVSEIYSAEDAVSEIQAPEHYGVYTETEHCKEIKPIIHSAGQQGKPSSSSSSEVRPVPTILSLTKSNVGTHFQALDPAVCTSDQHKVSRMHLLCAEAAERRRLTKAATWTAEEVRVVPAIVDKEQSNLSISTRKPHITSASSPLFFKAEEHHDGHPAHVEEINLSSPDGSVPDPAGISATSTGNVNAVDGVICLVGSESD</sequence>
<organism evidence="3 4">
    <name type="scientific">Chlamydomonas eustigma</name>
    <dbReference type="NCBI Taxonomy" id="1157962"/>
    <lineage>
        <taxon>Eukaryota</taxon>
        <taxon>Viridiplantae</taxon>
        <taxon>Chlorophyta</taxon>
        <taxon>core chlorophytes</taxon>
        <taxon>Chlorophyceae</taxon>
        <taxon>CS clade</taxon>
        <taxon>Chlamydomonadales</taxon>
        <taxon>Chlamydomonadaceae</taxon>
        <taxon>Chlamydomonas</taxon>
    </lineage>
</organism>
<dbReference type="EMBL" id="BEGY01000202">
    <property type="protein sequence ID" value="GAX85899.1"/>
    <property type="molecule type" value="Genomic_DNA"/>
</dbReference>
<dbReference type="InterPro" id="IPR044245">
    <property type="entry name" value="Spartan"/>
</dbReference>
<evidence type="ECO:0000256" key="1">
    <source>
        <dbReference type="SAM" id="MobiDB-lite"/>
    </source>
</evidence>
<proteinExistence type="predicted"/>